<dbReference type="PROSITE" id="PS50885">
    <property type="entry name" value="HAMP"/>
    <property type="match status" value="1"/>
</dbReference>
<name>A0ABT2WP82_9BACI</name>
<dbReference type="CDD" id="cd00075">
    <property type="entry name" value="HATPase"/>
    <property type="match status" value="1"/>
</dbReference>
<comment type="caution">
    <text evidence="18">The sequence shown here is derived from an EMBL/GenBank/DDBJ whole genome shotgun (WGS) entry which is preliminary data.</text>
</comment>
<evidence type="ECO:0000256" key="2">
    <source>
        <dbReference type="ARBA" id="ARBA00004651"/>
    </source>
</evidence>
<feature type="domain" description="HAMP" evidence="17">
    <location>
        <begin position="73"/>
        <end position="125"/>
    </location>
</feature>
<evidence type="ECO:0000313" key="18">
    <source>
        <dbReference type="EMBL" id="MCU9595742.1"/>
    </source>
</evidence>
<evidence type="ECO:0000256" key="6">
    <source>
        <dbReference type="ARBA" id="ARBA00022679"/>
    </source>
</evidence>
<dbReference type="RefSeq" id="WP_263062329.1">
    <property type="nucleotide sequence ID" value="NZ_JAOUSE010000072.1"/>
</dbReference>
<dbReference type="Gene3D" id="3.30.565.10">
    <property type="entry name" value="Histidine kinase-like ATPase, C-terminal domain"/>
    <property type="match status" value="1"/>
</dbReference>
<evidence type="ECO:0000256" key="10">
    <source>
        <dbReference type="ARBA" id="ARBA00022840"/>
    </source>
</evidence>
<evidence type="ECO:0000256" key="1">
    <source>
        <dbReference type="ARBA" id="ARBA00000085"/>
    </source>
</evidence>
<evidence type="ECO:0000256" key="3">
    <source>
        <dbReference type="ARBA" id="ARBA00012438"/>
    </source>
</evidence>
<dbReference type="SMART" id="SM00387">
    <property type="entry name" value="HATPase_c"/>
    <property type="match status" value="1"/>
</dbReference>
<dbReference type="EMBL" id="JAOUSE010000072">
    <property type="protein sequence ID" value="MCU9595742.1"/>
    <property type="molecule type" value="Genomic_DNA"/>
</dbReference>
<evidence type="ECO:0000256" key="8">
    <source>
        <dbReference type="ARBA" id="ARBA00022741"/>
    </source>
</evidence>
<keyword evidence="4" id="KW-1003">Cell membrane</keyword>
<dbReference type="Gene3D" id="1.10.287.130">
    <property type="match status" value="1"/>
</dbReference>
<keyword evidence="5" id="KW-0597">Phosphoprotein</keyword>
<dbReference type="CDD" id="cd06225">
    <property type="entry name" value="HAMP"/>
    <property type="match status" value="1"/>
</dbReference>
<dbReference type="SUPFAM" id="SSF55874">
    <property type="entry name" value="ATPase domain of HSP90 chaperone/DNA topoisomerase II/histidine kinase"/>
    <property type="match status" value="1"/>
</dbReference>
<comment type="catalytic activity">
    <reaction evidence="1">
        <text>ATP + protein L-histidine = ADP + protein N-phospho-L-histidine.</text>
        <dbReference type="EC" id="2.7.13.3"/>
    </reaction>
</comment>
<dbReference type="Pfam" id="PF00672">
    <property type="entry name" value="HAMP"/>
    <property type="match status" value="1"/>
</dbReference>
<protein>
    <recommendedName>
        <fullName evidence="3">histidine kinase</fullName>
        <ecNumber evidence="3">2.7.13.3</ecNumber>
    </recommendedName>
</protein>
<dbReference type="SUPFAM" id="SSF47384">
    <property type="entry name" value="Homodimeric domain of signal transducing histidine kinase"/>
    <property type="match status" value="1"/>
</dbReference>
<dbReference type="GO" id="GO:0016301">
    <property type="term" value="F:kinase activity"/>
    <property type="evidence" value="ECO:0007669"/>
    <property type="project" value="UniProtKB-KW"/>
</dbReference>
<keyword evidence="14" id="KW-0175">Coiled coil</keyword>
<dbReference type="PROSITE" id="PS50109">
    <property type="entry name" value="HIS_KIN"/>
    <property type="match status" value="1"/>
</dbReference>
<evidence type="ECO:0000259" key="16">
    <source>
        <dbReference type="PROSITE" id="PS50109"/>
    </source>
</evidence>
<dbReference type="PANTHER" id="PTHR45528">
    <property type="entry name" value="SENSOR HISTIDINE KINASE CPXA"/>
    <property type="match status" value="1"/>
</dbReference>
<dbReference type="Gene3D" id="6.10.340.10">
    <property type="match status" value="1"/>
</dbReference>
<feature type="coiled-coil region" evidence="14">
    <location>
        <begin position="106"/>
        <end position="140"/>
    </location>
</feature>
<accession>A0ABT2WP82</accession>
<dbReference type="PANTHER" id="PTHR45528:SF1">
    <property type="entry name" value="SENSOR HISTIDINE KINASE CPXA"/>
    <property type="match status" value="1"/>
</dbReference>
<dbReference type="Pfam" id="PF02518">
    <property type="entry name" value="HATPase_c"/>
    <property type="match status" value="1"/>
</dbReference>
<evidence type="ECO:0000313" key="19">
    <source>
        <dbReference type="Proteomes" id="UP001208656"/>
    </source>
</evidence>
<dbReference type="InterPro" id="IPR036890">
    <property type="entry name" value="HATPase_C_sf"/>
</dbReference>
<evidence type="ECO:0000256" key="7">
    <source>
        <dbReference type="ARBA" id="ARBA00022692"/>
    </source>
</evidence>
<keyword evidence="7 15" id="KW-0812">Transmembrane</keyword>
<dbReference type="InterPro" id="IPR003594">
    <property type="entry name" value="HATPase_dom"/>
</dbReference>
<dbReference type="InterPro" id="IPR050398">
    <property type="entry name" value="HssS/ArlS-like"/>
</dbReference>
<dbReference type="InterPro" id="IPR004358">
    <property type="entry name" value="Sig_transdc_His_kin-like_C"/>
</dbReference>
<evidence type="ECO:0000256" key="12">
    <source>
        <dbReference type="ARBA" id="ARBA00023012"/>
    </source>
</evidence>
<keyword evidence="6" id="KW-0808">Transferase</keyword>
<evidence type="ECO:0000256" key="13">
    <source>
        <dbReference type="ARBA" id="ARBA00023136"/>
    </source>
</evidence>
<keyword evidence="19" id="KW-1185">Reference proteome</keyword>
<keyword evidence="10" id="KW-0067">ATP-binding</keyword>
<dbReference type="EC" id="2.7.13.3" evidence="3"/>
<evidence type="ECO:0000256" key="5">
    <source>
        <dbReference type="ARBA" id="ARBA00022553"/>
    </source>
</evidence>
<keyword evidence="8" id="KW-0547">Nucleotide-binding</keyword>
<evidence type="ECO:0000256" key="15">
    <source>
        <dbReference type="SAM" id="Phobius"/>
    </source>
</evidence>
<dbReference type="SMART" id="SM00388">
    <property type="entry name" value="HisKA"/>
    <property type="match status" value="1"/>
</dbReference>
<dbReference type="CDD" id="cd00082">
    <property type="entry name" value="HisKA"/>
    <property type="match status" value="1"/>
</dbReference>
<evidence type="ECO:0000256" key="14">
    <source>
        <dbReference type="SAM" id="Coils"/>
    </source>
</evidence>
<feature type="transmembrane region" description="Helical" evidence="15">
    <location>
        <begin position="12"/>
        <end position="37"/>
    </location>
</feature>
<comment type="subcellular location">
    <subcellularLocation>
        <location evidence="2">Cell membrane</location>
        <topology evidence="2">Multi-pass membrane protein</topology>
    </subcellularLocation>
</comment>
<dbReference type="InterPro" id="IPR003661">
    <property type="entry name" value="HisK_dim/P_dom"/>
</dbReference>
<gene>
    <name evidence="18" type="ORF">OEV82_15050</name>
</gene>
<evidence type="ECO:0000256" key="4">
    <source>
        <dbReference type="ARBA" id="ARBA00022475"/>
    </source>
</evidence>
<keyword evidence="12" id="KW-0902">Two-component regulatory system</keyword>
<dbReference type="InterPro" id="IPR003660">
    <property type="entry name" value="HAMP_dom"/>
</dbReference>
<proteinExistence type="predicted"/>
<dbReference type="InterPro" id="IPR005467">
    <property type="entry name" value="His_kinase_dom"/>
</dbReference>
<organism evidence="18 19">
    <name type="scientific">Pallidibacillus thermolactis</name>
    <dbReference type="NCBI Taxonomy" id="251051"/>
    <lineage>
        <taxon>Bacteria</taxon>
        <taxon>Bacillati</taxon>
        <taxon>Bacillota</taxon>
        <taxon>Bacilli</taxon>
        <taxon>Bacillales</taxon>
        <taxon>Bacillaceae</taxon>
        <taxon>Pallidibacillus</taxon>
    </lineage>
</organism>
<dbReference type="InterPro" id="IPR036097">
    <property type="entry name" value="HisK_dim/P_sf"/>
</dbReference>
<dbReference type="SUPFAM" id="SSF158472">
    <property type="entry name" value="HAMP domain-like"/>
    <property type="match status" value="1"/>
</dbReference>
<evidence type="ECO:0000256" key="9">
    <source>
        <dbReference type="ARBA" id="ARBA00022777"/>
    </source>
</evidence>
<reference evidence="18 19" key="1">
    <citation type="submission" date="2022-10" db="EMBL/GenBank/DDBJ databases">
        <title>Description of Fervidibacillus gen. nov. in the family Fervidibacillaceae fam. nov. with two species, Fervidibacillus albus sp. nov., and Fervidibacillus halotolerans sp. nov., isolated from tidal flat sediments.</title>
        <authorList>
            <person name="Kwon K.K."/>
            <person name="Yang S.-H."/>
        </authorList>
    </citation>
    <scope>NUCLEOTIDE SEQUENCE [LARGE SCALE GENOMIC DNA]</scope>
    <source>
        <strain evidence="18 19">DSM 23332</strain>
    </source>
</reference>
<feature type="domain" description="Histidine kinase" evidence="16">
    <location>
        <begin position="140"/>
        <end position="360"/>
    </location>
</feature>
<dbReference type="Pfam" id="PF00512">
    <property type="entry name" value="HisKA"/>
    <property type="match status" value="1"/>
</dbReference>
<dbReference type="PRINTS" id="PR00344">
    <property type="entry name" value="BCTRLSENSOR"/>
</dbReference>
<dbReference type="SMART" id="SM00304">
    <property type="entry name" value="HAMP"/>
    <property type="match status" value="1"/>
</dbReference>
<evidence type="ECO:0000259" key="17">
    <source>
        <dbReference type="PROSITE" id="PS50885"/>
    </source>
</evidence>
<sequence>MSIKTRLILSNLGMIIIPIFSILFIDIAIVNIMLFIFHMAPNENLQLFLNIRFISFLLVLIITIGVLTYFVSKSIIQPIQQLAEAAEKIAHGNLDFSLKIKGKDEISQLANSFETMRKKLKETKELNKKYEQNRRELIASISHDLKTPITSIKGYINGIKDGIANTPEKMERYINTIENKASELDHLIDELFLFSKLSLNKVQYHFMQFDLKDYLQDYIDELRFDLGDKNEMISLVVEGDLDYKVTADRNQLHRVMTNLIQNSLKYMDKETPKITVRLSSTNDFIKVAVWDNGSGIEKESLPFIFDQFYRTDASRNSSTGGSGIGLAIVKQIIEDHGGTVWAESEKNIGTSIFFTLPKAGENR</sequence>
<keyword evidence="11 15" id="KW-1133">Transmembrane helix</keyword>
<evidence type="ECO:0000256" key="11">
    <source>
        <dbReference type="ARBA" id="ARBA00022989"/>
    </source>
</evidence>
<keyword evidence="9 18" id="KW-0418">Kinase</keyword>
<feature type="transmembrane region" description="Helical" evidence="15">
    <location>
        <begin position="49"/>
        <end position="71"/>
    </location>
</feature>
<keyword evidence="13 15" id="KW-0472">Membrane</keyword>
<dbReference type="Proteomes" id="UP001208656">
    <property type="component" value="Unassembled WGS sequence"/>
</dbReference>